<dbReference type="PROSITE" id="PS50011">
    <property type="entry name" value="PROTEIN_KINASE_DOM"/>
    <property type="match status" value="1"/>
</dbReference>
<keyword evidence="3 6" id="KW-0418">Kinase</keyword>
<dbReference type="InterPro" id="IPR008271">
    <property type="entry name" value="Ser/Thr_kinase_AS"/>
</dbReference>
<protein>
    <submittedName>
        <fullName evidence="6">Sexual stage-specific protein kinase</fullName>
    </submittedName>
</protein>
<keyword evidence="2" id="KW-0547">Nucleotide-binding</keyword>
<evidence type="ECO:0000256" key="4">
    <source>
        <dbReference type="ARBA" id="ARBA00022840"/>
    </source>
</evidence>
<comment type="caution">
    <text evidence="6">The sequence shown here is derived from an EMBL/GenBank/DDBJ whole genome shotgun (WGS) entry which is preliminary data.</text>
</comment>
<evidence type="ECO:0000313" key="6">
    <source>
        <dbReference type="EMBL" id="KAJ1607533.1"/>
    </source>
</evidence>
<dbReference type="Pfam" id="PF00069">
    <property type="entry name" value="Pkinase"/>
    <property type="match status" value="1"/>
</dbReference>
<sequence length="769" mass="87195">MYRSSDECQEVYKKVLRGRPAAGCLKTRGLIVFNSGGIELLDRTYGTHAAKTKSNTKHSIGKTSERNIIISAENLDYLPYINGRGVFFYYGETLENQRHGWGFLADQNKIVYEGMWYMDQAVGLYILQCGFTVDFGYNDYFSRETNSYRSQIYSSKETEIILDIKFRHLGLRNECICHCNWNEAGISSTGGRSCSLSDLKHLEKLMTDSIVFVDRLKGSCLDPAQPENYGASSGGTNCQTTHQGRAPFVSKNPSRGLSTVRQCDTINLGKDVQFWSSEYFSPQDNKARQPSRADQMLGRGSQLSFRKLTSRGLSPTPIYACECNKWSHEILSHILMSNGLLEEAMIFQSNKIAGRDIPNINDQYIEQLGVTDSYSRKFISRLLNQFWGFLDYMDLSLMENASIRDSSTLPFIHSSQIKLEGYISGNSHSAVFCASYKGMKVICKTLLFNVDNYEELASFDKVKLASTANNILEYTFDECVPRHEHRDLENTQYSPACYVYKFRKDPVSEENMSKYVPTPVKMRNWEGRVLRYLGPHPNIVECIGATQLFMGYEALLLENCEGGSMDQYIFRGDETEFQKLRSRFSANRLEMLSWLRDIAAGMHHVHQSGVLHRDLKLSNFFVSRVMGESTGKVGDFGIAISIDPRLGYSPLTDFGNVYYAAPEVLRKEGFFKESDVWSFGVCMLEVLTKSLVFDGFCPGLAMVVNAADITPPHKGLHAPPDLKKLLESILHPDREMRPSFDFISCELSRIIESSQMLALEQLFEFHAFG</sequence>
<keyword evidence="4" id="KW-0067">ATP-binding</keyword>
<dbReference type="EMBL" id="JAPCXB010000120">
    <property type="protein sequence ID" value="KAJ1607533.1"/>
    <property type="molecule type" value="Genomic_DNA"/>
</dbReference>
<keyword evidence="1" id="KW-0808">Transferase</keyword>
<evidence type="ECO:0000259" key="5">
    <source>
        <dbReference type="PROSITE" id="PS50011"/>
    </source>
</evidence>
<dbReference type="SUPFAM" id="SSF56112">
    <property type="entry name" value="Protein kinase-like (PK-like)"/>
    <property type="match status" value="1"/>
</dbReference>
<dbReference type="PANTHER" id="PTHR44329">
    <property type="entry name" value="SERINE/THREONINE-PROTEIN KINASE TNNI3K-RELATED"/>
    <property type="match status" value="1"/>
</dbReference>
<dbReference type="InterPro" id="IPR013761">
    <property type="entry name" value="SAM/pointed_sf"/>
</dbReference>
<dbReference type="PANTHER" id="PTHR44329:SF288">
    <property type="entry name" value="MITOGEN-ACTIVATED PROTEIN KINASE KINASE KINASE 20"/>
    <property type="match status" value="1"/>
</dbReference>
<dbReference type="InterPro" id="IPR000719">
    <property type="entry name" value="Prot_kinase_dom"/>
</dbReference>
<dbReference type="Proteomes" id="UP001071777">
    <property type="component" value="Unassembled WGS sequence"/>
</dbReference>
<dbReference type="SMART" id="SM00220">
    <property type="entry name" value="S_TKc"/>
    <property type="match status" value="1"/>
</dbReference>
<dbReference type="GO" id="GO:0016301">
    <property type="term" value="F:kinase activity"/>
    <property type="evidence" value="ECO:0007669"/>
    <property type="project" value="UniProtKB-KW"/>
</dbReference>
<dbReference type="InterPro" id="IPR051681">
    <property type="entry name" value="Ser/Thr_Kinases-Pseudokinases"/>
</dbReference>
<dbReference type="Gene3D" id="1.10.510.10">
    <property type="entry name" value="Transferase(Phosphotransferase) domain 1"/>
    <property type="match status" value="1"/>
</dbReference>
<feature type="domain" description="Protein kinase" evidence="5">
    <location>
        <begin position="448"/>
        <end position="757"/>
    </location>
</feature>
<evidence type="ECO:0000313" key="7">
    <source>
        <dbReference type="Proteomes" id="UP001071777"/>
    </source>
</evidence>
<evidence type="ECO:0000256" key="2">
    <source>
        <dbReference type="ARBA" id="ARBA00022741"/>
    </source>
</evidence>
<dbReference type="PROSITE" id="PS00108">
    <property type="entry name" value="PROTEIN_KINASE_ST"/>
    <property type="match status" value="1"/>
</dbReference>
<keyword evidence="7" id="KW-1185">Reference proteome</keyword>
<dbReference type="SUPFAM" id="SSF47769">
    <property type="entry name" value="SAM/Pointed domain"/>
    <property type="match status" value="1"/>
</dbReference>
<name>A0ABQ8P439_9CRYT</name>
<organism evidence="6 7">
    <name type="scientific">Cryptosporidium canis</name>
    <dbReference type="NCBI Taxonomy" id="195482"/>
    <lineage>
        <taxon>Eukaryota</taxon>
        <taxon>Sar</taxon>
        <taxon>Alveolata</taxon>
        <taxon>Apicomplexa</taxon>
        <taxon>Conoidasida</taxon>
        <taxon>Coccidia</taxon>
        <taxon>Eucoccidiorida</taxon>
        <taxon>Eimeriorina</taxon>
        <taxon>Cryptosporidiidae</taxon>
        <taxon>Cryptosporidium</taxon>
    </lineage>
</organism>
<evidence type="ECO:0000256" key="1">
    <source>
        <dbReference type="ARBA" id="ARBA00022679"/>
    </source>
</evidence>
<proteinExistence type="predicted"/>
<dbReference type="InterPro" id="IPR011009">
    <property type="entry name" value="Kinase-like_dom_sf"/>
</dbReference>
<accession>A0ABQ8P439</accession>
<reference evidence="6" key="1">
    <citation type="submission" date="2022-10" db="EMBL/GenBank/DDBJ databases">
        <title>Adaptive evolution leads to modifications in subtelomeric GC content in a zoonotic Cryptosporidium species.</title>
        <authorList>
            <person name="Li J."/>
            <person name="Feng Y."/>
            <person name="Xiao L."/>
        </authorList>
    </citation>
    <scope>NUCLEOTIDE SEQUENCE</scope>
    <source>
        <strain evidence="6">25894</strain>
    </source>
</reference>
<gene>
    <name evidence="6" type="ORF">OJ252_2827</name>
</gene>
<evidence type="ECO:0000256" key="3">
    <source>
        <dbReference type="ARBA" id="ARBA00022777"/>
    </source>
</evidence>